<keyword evidence="1" id="KW-0472">Membrane</keyword>
<evidence type="ECO:0000256" key="1">
    <source>
        <dbReference type="SAM" id="Phobius"/>
    </source>
</evidence>
<reference evidence="2 3" key="1">
    <citation type="submission" date="2020-08" db="EMBL/GenBank/DDBJ databases">
        <title>A Genomic Blueprint of the Chicken Gut Microbiome.</title>
        <authorList>
            <person name="Gilroy R."/>
            <person name="Ravi A."/>
            <person name="Getino M."/>
            <person name="Pursley I."/>
            <person name="Horton D.L."/>
            <person name="Alikhan N.-F."/>
            <person name="Baker D."/>
            <person name="Gharbi K."/>
            <person name="Hall N."/>
            <person name="Watson M."/>
            <person name="Adriaenssens E.M."/>
            <person name="Foster-Nyarko E."/>
            <person name="Jarju S."/>
            <person name="Secka A."/>
            <person name="Antonio M."/>
            <person name="Oren A."/>
            <person name="Chaudhuri R."/>
            <person name="La Ragione R.M."/>
            <person name="Hildebrand F."/>
            <person name="Pallen M.J."/>
        </authorList>
    </citation>
    <scope>NUCLEOTIDE SEQUENCE [LARGE SCALE GENOMIC DNA]</scope>
    <source>
        <strain evidence="2 3">Sa1BUA13</strain>
    </source>
</reference>
<sequence>MILILAIYIALLSFSVSKFAGNKRHRWIHSGYMTAFLLPFLVYAIFMGVIAPIVQAGIGVSFFGFIFAVATLVNGLAFLYIGYASKKLREE</sequence>
<keyword evidence="1" id="KW-0812">Transmembrane</keyword>
<feature type="transmembrane region" description="Helical" evidence="1">
    <location>
        <begin position="61"/>
        <end position="83"/>
    </location>
</feature>
<dbReference type="Proteomes" id="UP000658980">
    <property type="component" value="Unassembled WGS sequence"/>
</dbReference>
<comment type="caution">
    <text evidence="2">The sequence shown here is derived from an EMBL/GenBank/DDBJ whole genome shotgun (WGS) entry which is preliminary data.</text>
</comment>
<name>A0ABR8WAN1_9BACL</name>
<accession>A0ABR8WAN1</accession>
<feature type="transmembrane region" description="Helical" evidence="1">
    <location>
        <begin position="35"/>
        <end position="54"/>
    </location>
</feature>
<dbReference type="RefSeq" id="WP_191714286.1">
    <property type="nucleotide sequence ID" value="NZ_JACSPU010000001.1"/>
</dbReference>
<evidence type="ECO:0000313" key="2">
    <source>
        <dbReference type="EMBL" id="MBD8014095.1"/>
    </source>
</evidence>
<evidence type="ECO:0000313" key="3">
    <source>
        <dbReference type="Proteomes" id="UP000658980"/>
    </source>
</evidence>
<dbReference type="EMBL" id="JACSPU010000001">
    <property type="protein sequence ID" value="MBD8014095.1"/>
    <property type="molecule type" value="Genomic_DNA"/>
</dbReference>
<gene>
    <name evidence="2" type="ORF">H9630_04615</name>
</gene>
<keyword evidence="1" id="KW-1133">Transmembrane helix</keyword>
<organism evidence="2 3">
    <name type="scientific">Planococcus wigleyi</name>
    <dbReference type="NCBI Taxonomy" id="2762216"/>
    <lineage>
        <taxon>Bacteria</taxon>
        <taxon>Bacillati</taxon>
        <taxon>Bacillota</taxon>
        <taxon>Bacilli</taxon>
        <taxon>Bacillales</taxon>
        <taxon>Caryophanaceae</taxon>
        <taxon>Planococcus</taxon>
    </lineage>
</organism>
<protein>
    <submittedName>
        <fullName evidence="2">Uncharacterized protein</fullName>
    </submittedName>
</protein>
<proteinExistence type="predicted"/>
<keyword evidence="3" id="KW-1185">Reference proteome</keyword>